<dbReference type="Proteomes" id="UP001254813">
    <property type="component" value="Unassembled WGS sequence"/>
</dbReference>
<dbReference type="Gene3D" id="3.10.105.10">
    <property type="entry name" value="Dipeptide-binding Protein, Domain 3"/>
    <property type="match status" value="2"/>
</dbReference>
<accession>A0ABU2G5Q0</accession>
<feature type="compositionally biased region" description="Low complexity" evidence="1">
    <location>
        <begin position="210"/>
        <end position="253"/>
    </location>
</feature>
<protein>
    <submittedName>
        <fullName evidence="3">ABC transporter substrate-binding protein</fullName>
    </submittedName>
</protein>
<feature type="domain" description="Solute-binding protein family 5" evidence="2">
    <location>
        <begin position="318"/>
        <end position="652"/>
    </location>
</feature>
<dbReference type="EMBL" id="JAMQOQ010000004">
    <property type="protein sequence ID" value="MDS0295618.1"/>
    <property type="molecule type" value="Genomic_DNA"/>
</dbReference>
<feature type="compositionally biased region" description="Low complexity" evidence="1">
    <location>
        <begin position="263"/>
        <end position="279"/>
    </location>
</feature>
<name>A0ABU2G5Q0_9EURY</name>
<sequence>MPQSSPSTVRRRAVLGTLATGVTALSGGCVRRLRTVAGWRSANQVSLEIKTVPADADPYALRIARQVAAWFRAAGIGAQVTPMASEELLRQVLVQNDFELFVARLPDQFHQPDGLYSLLHSRFADAPGWQNPFGYANLDVDDLLETQRTTTGEERREAVYELQRSIARSQPFTLLSFPDDIRAARTDNYRNWRTADLDSPLGYLSLTRSGVDGATPATDATTTAGTDGTVGAASNRSRNRNSNSSSRTATPTSTPTPTPTPTPTEVATAADGARTLRTATTDRRATENLNPLSVEYRRDGLITGLLYDSLGVETGDGVEAWLAESWAFSGTGDAPSASVRLRPDLTWHDGEDLTAEDVAFTHRLLADTAMETGTTTEDESDARIPAPRFQGRNSLVADVRAAGTRTVEFDFVECEPELATRAFTVPVLPKHIWEERTSRASVSGIEIGPATEAIVTNNIPPVGSGPFEFAQNTPRESLVLDRFDEHFLFEAAAEAGVPARPPEFERLSVQVVGSDATAVEMVADADADVTGTTVGASTVPRIGRARDLELLVGRSETPFILGHNAGRSPTTNPRFRNTLARLVDQSFLVSDVFGGYARGAVSPLAGTEWLPEDLRWEGENPVTPFLGSDGELNVDEAREAFRDAGYQYSDGRLLEGN</sequence>
<dbReference type="Gene3D" id="3.40.190.10">
    <property type="entry name" value="Periplasmic binding protein-like II"/>
    <property type="match status" value="1"/>
</dbReference>
<feature type="region of interest" description="Disordered" evidence="1">
    <location>
        <begin position="209"/>
        <end position="287"/>
    </location>
</feature>
<gene>
    <name evidence="3" type="ORF">NDI79_15700</name>
</gene>
<dbReference type="InterPro" id="IPR000914">
    <property type="entry name" value="SBP_5_dom"/>
</dbReference>
<proteinExistence type="predicted"/>
<organism evidence="3 4">
    <name type="scientific">Halogeometricum luteum</name>
    <dbReference type="NCBI Taxonomy" id="2950537"/>
    <lineage>
        <taxon>Archaea</taxon>
        <taxon>Methanobacteriati</taxon>
        <taxon>Methanobacteriota</taxon>
        <taxon>Stenosarchaea group</taxon>
        <taxon>Halobacteria</taxon>
        <taxon>Halobacteriales</taxon>
        <taxon>Haloferacaceae</taxon>
        <taxon>Halogeometricum</taxon>
    </lineage>
</organism>
<evidence type="ECO:0000313" key="3">
    <source>
        <dbReference type="EMBL" id="MDS0295618.1"/>
    </source>
</evidence>
<evidence type="ECO:0000259" key="2">
    <source>
        <dbReference type="Pfam" id="PF00496"/>
    </source>
</evidence>
<dbReference type="RefSeq" id="WP_310929549.1">
    <property type="nucleotide sequence ID" value="NZ_JAMQOQ010000004.1"/>
</dbReference>
<dbReference type="PANTHER" id="PTHR30290">
    <property type="entry name" value="PERIPLASMIC BINDING COMPONENT OF ABC TRANSPORTER"/>
    <property type="match status" value="1"/>
</dbReference>
<evidence type="ECO:0000313" key="4">
    <source>
        <dbReference type="Proteomes" id="UP001254813"/>
    </source>
</evidence>
<comment type="caution">
    <text evidence="3">The sequence shown here is derived from an EMBL/GenBank/DDBJ whole genome shotgun (WGS) entry which is preliminary data.</text>
</comment>
<dbReference type="Pfam" id="PF00496">
    <property type="entry name" value="SBP_bac_5"/>
    <property type="match status" value="1"/>
</dbReference>
<keyword evidence="4" id="KW-1185">Reference proteome</keyword>
<evidence type="ECO:0000256" key="1">
    <source>
        <dbReference type="SAM" id="MobiDB-lite"/>
    </source>
</evidence>
<dbReference type="SUPFAM" id="SSF53850">
    <property type="entry name" value="Periplasmic binding protein-like II"/>
    <property type="match status" value="2"/>
</dbReference>
<dbReference type="InterPro" id="IPR039424">
    <property type="entry name" value="SBP_5"/>
</dbReference>
<reference evidence="3 4" key="1">
    <citation type="submission" date="2022-06" db="EMBL/GenBank/DDBJ databases">
        <title>Halogeometricum sp. a new haloarchaeum isolate from saline soil.</title>
        <authorList>
            <person name="Strakova D."/>
            <person name="Galisteo C."/>
            <person name="Sanchez-Porro C."/>
            <person name="Ventosa A."/>
        </authorList>
    </citation>
    <scope>NUCLEOTIDE SEQUENCE [LARGE SCALE GENOMIC DNA]</scope>
    <source>
        <strain evidence="4">S3BR25-2</strain>
    </source>
</reference>